<keyword evidence="1" id="KW-1133">Transmembrane helix</keyword>
<organism evidence="2">
    <name type="scientific">Anguilla anguilla</name>
    <name type="common">European freshwater eel</name>
    <name type="synonym">Muraena anguilla</name>
    <dbReference type="NCBI Taxonomy" id="7936"/>
    <lineage>
        <taxon>Eukaryota</taxon>
        <taxon>Metazoa</taxon>
        <taxon>Chordata</taxon>
        <taxon>Craniata</taxon>
        <taxon>Vertebrata</taxon>
        <taxon>Euteleostomi</taxon>
        <taxon>Actinopterygii</taxon>
        <taxon>Neopterygii</taxon>
        <taxon>Teleostei</taxon>
        <taxon>Anguilliformes</taxon>
        <taxon>Anguillidae</taxon>
        <taxon>Anguilla</taxon>
    </lineage>
</organism>
<dbReference type="EMBL" id="GBXM01099128">
    <property type="protein sequence ID" value="JAH09449.1"/>
    <property type="molecule type" value="Transcribed_RNA"/>
</dbReference>
<protein>
    <submittedName>
        <fullName evidence="2">Uncharacterized protein</fullName>
    </submittedName>
</protein>
<sequence>MLSALAWPFNCLFFFLNTFFYHNAKMLLKPRPTFQQEIFLACSVKIGWRRG</sequence>
<proteinExistence type="predicted"/>
<keyword evidence="1" id="KW-0472">Membrane</keyword>
<reference evidence="2" key="2">
    <citation type="journal article" date="2015" name="Fish Shellfish Immunol.">
        <title>Early steps in the European eel (Anguilla anguilla)-Vibrio vulnificus interaction in the gills: Role of the RtxA13 toxin.</title>
        <authorList>
            <person name="Callol A."/>
            <person name="Pajuelo D."/>
            <person name="Ebbesson L."/>
            <person name="Teles M."/>
            <person name="MacKenzie S."/>
            <person name="Amaro C."/>
        </authorList>
    </citation>
    <scope>NUCLEOTIDE SEQUENCE</scope>
</reference>
<evidence type="ECO:0000313" key="2">
    <source>
        <dbReference type="EMBL" id="JAH09449.1"/>
    </source>
</evidence>
<accession>A0A0E9PY82</accession>
<reference evidence="2" key="1">
    <citation type="submission" date="2014-11" db="EMBL/GenBank/DDBJ databases">
        <authorList>
            <person name="Amaro Gonzalez C."/>
        </authorList>
    </citation>
    <scope>NUCLEOTIDE SEQUENCE</scope>
</reference>
<evidence type="ECO:0000256" key="1">
    <source>
        <dbReference type="SAM" id="Phobius"/>
    </source>
</evidence>
<feature type="transmembrane region" description="Helical" evidence="1">
    <location>
        <begin position="6"/>
        <end position="24"/>
    </location>
</feature>
<name>A0A0E9PY82_ANGAN</name>
<dbReference type="AlphaFoldDB" id="A0A0E9PY82"/>
<keyword evidence="1" id="KW-0812">Transmembrane</keyword>